<dbReference type="GO" id="GO:0006303">
    <property type="term" value="P:double-strand break repair via nonhomologous end joining"/>
    <property type="evidence" value="ECO:0007669"/>
    <property type="project" value="TreeGrafter"/>
</dbReference>
<sequence length="201" mass="23547">MRVDNHIHLRHIMLYHFEKGWSAAESFRDLKELFGQGTIGRATVYEWFDRFKSGNTSVDDEPGRGRPSEFDDKALLEAVEEDESLTTARGIDRLPSKWQSVIDVGAGRGSVIYRAEYEREYSRRSFYRNHCSNHGKYIFRTSGCKCDEGWTGDICSLQLSEMKIVYCQEDRDCFINYRCKRLPKMPLHCVENTDNYKSWEV</sequence>
<dbReference type="GO" id="GO:0046975">
    <property type="term" value="F:histone H3K36 methyltransferase activity"/>
    <property type="evidence" value="ECO:0007669"/>
    <property type="project" value="TreeGrafter"/>
</dbReference>
<dbReference type="InterPro" id="IPR052709">
    <property type="entry name" value="Transposase-MT_Hybrid"/>
</dbReference>
<dbReference type="WBParaSite" id="MBELARI_LOCUS21777">
    <property type="protein sequence ID" value="MBELARI_LOCUS21777"/>
    <property type="gene ID" value="MBELARI_LOCUS21777"/>
</dbReference>
<dbReference type="GO" id="GO:0015074">
    <property type="term" value="P:DNA integration"/>
    <property type="evidence" value="ECO:0007669"/>
    <property type="project" value="TreeGrafter"/>
</dbReference>
<accession>A0AAF3J7W4</accession>
<dbReference type="GO" id="GO:0042800">
    <property type="term" value="F:histone H3K4 methyltransferase activity"/>
    <property type="evidence" value="ECO:0007669"/>
    <property type="project" value="TreeGrafter"/>
</dbReference>
<dbReference type="PROSITE" id="PS00022">
    <property type="entry name" value="EGF_1"/>
    <property type="match status" value="1"/>
</dbReference>
<dbReference type="InterPro" id="IPR041426">
    <property type="entry name" value="Mos1_HTH"/>
</dbReference>
<name>A0AAF3J7W4_9BILA</name>
<dbReference type="PANTHER" id="PTHR46060">
    <property type="entry name" value="MARINER MOS1 TRANSPOSASE-LIKE PROTEIN"/>
    <property type="match status" value="1"/>
</dbReference>
<evidence type="ECO:0000313" key="4">
    <source>
        <dbReference type="WBParaSite" id="MBELARI_LOCUS21777"/>
    </source>
</evidence>
<evidence type="ECO:0000313" key="3">
    <source>
        <dbReference type="Proteomes" id="UP000887575"/>
    </source>
</evidence>
<proteinExistence type="predicted"/>
<evidence type="ECO:0000259" key="1">
    <source>
        <dbReference type="PROSITE" id="PS00022"/>
    </source>
</evidence>
<organism evidence="3 4">
    <name type="scientific">Mesorhabditis belari</name>
    <dbReference type="NCBI Taxonomy" id="2138241"/>
    <lineage>
        <taxon>Eukaryota</taxon>
        <taxon>Metazoa</taxon>
        <taxon>Ecdysozoa</taxon>
        <taxon>Nematoda</taxon>
        <taxon>Chromadorea</taxon>
        <taxon>Rhabditida</taxon>
        <taxon>Rhabditina</taxon>
        <taxon>Rhabditomorpha</taxon>
        <taxon>Rhabditoidea</taxon>
        <taxon>Rhabditidae</taxon>
        <taxon>Mesorhabditinae</taxon>
        <taxon>Mesorhabditis</taxon>
    </lineage>
</organism>
<dbReference type="GO" id="GO:0003697">
    <property type="term" value="F:single-stranded DNA binding"/>
    <property type="evidence" value="ECO:0007669"/>
    <property type="project" value="TreeGrafter"/>
</dbReference>
<dbReference type="GO" id="GO:0000729">
    <property type="term" value="P:DNA double-strand break processing"/>
    <property type="evidence" value="ECO:0007669"/>
    <property type="project" value="TreeGrafter"/>
</dbReference>
<keyword evidence="3" id="KW-1185">Reference proteome</keyword>
<dbReference type="GO" id="GO:0005634">
    <property type="term" value="C:nucleus"/>
    <property type="evidence" value="ECO:0007669"/>
    <property type="project" value="TreeGrafter"/>
</dbReference>
<protein>
    <recommendedName>
        <fullName evidence="1 2">EGF-like domain-containing protein</fullName>
    </recommendedName>
</protein>
<dbReference type="PROSITE" id="PS01186">
    <property type="entry name" value="EGF_2"/>
    <property type="match status" value="1"/>
</dbReference>
<dbReference type="GO" id="GO:0035861">
    <property type="term" value="C:site of double-strand break"/>
    <property type="evidence" value="ECO:0007669"/>
    <property type="project" value="TreeGrafter"/>
</dbReference>
<dbReference type="GO" id="GO:0044774">
    <property type="term" value="P:mitotic DNA integrity checkpoint signaling"/>
    <property type="evidence" value="ECO:0007669"/>
    <property type="project" value="TreeGrafter"/>
</dbReference>
<feature type="domain" description="EGF-like" evidence="1 2">
    <location>
        <begin position="144"/>
        <end position="155"/>
    </location>
</feature>
<dbReference type="GO" id="GO:0000793">
    <property type="term" value="C:condensed chromosome"/>
    <property type="evidence" value="ECO:0007669"/>
    <property type="project" value="TreeGrafter"/>
</dbReference>
<dbReference type="AlphaFoldDB" id="A0AAF3J7W4"/>
<dbReference type="Gene3D" id="2.10.25.10">
    <property type="entry name" value="Laminin"/>
    <property type="match status" value="1"/>
</dbReference>
<dbReference type="GO" id="GO:0000014">
    <property type="term" value="F:single-stranded DNA endodeoxyribonuclease activity"/>
    <property type="evidence" value="ECO:0007669"/>
    <property type="project" value="TreeGrafter"/>
</dbReference>
<dbReference type="GO" id="GO:0031297">
    <property type="term" value="P:replication fork processing"/>
    <property type="evidence" value="ECO:0007669"/>
    <property type="project" value="TreeGrafter"/>
</dbReference>
<dbReference type="Gene3D" id="1.10.10.1450">
    <property type="match status" value="1"/>
</dbReference>
<evidence type="ECO:0000259" key="2">
    <source>
        <dbReference type="PROSITE" id="PS01186"/>
    </source>
</evidence>
<dbReference type="PANTHER" id="PTHR46060:SF2">
    <property type="entry name" value="HISTONE-LYSINE N-METHYLTRANSFERASE SETMAR"/>
    <property type="match status" value="1"/>
</dbReference>
<reference evidence="4" key="1">
    <citation type="submission" date="2024-02" db="UniProtKB">
        <authorList>
            <consortium name="WormBaseParasite"/>
        </authorList>
    </citation>
    <scope>IDENTIFICATION</scope>
</reference>
<dbReference type="GO" id="GO:0044547">
    <property type="term" value="F:DNA topoisomerase binding"/>
    <property type="evidence" value="ECO:0007669"/>
    <property type="project" value="TreeGrafter"/>
</dbReference>
<dbReference type="Pfam" id="PF17906">
    <property type="entry name" value="HTH_48"/>
    <property type="match status" value="1"/>
</dbReference>
<dbReference type="GO" id="GO:0003690">
    <property type="term" value="F:double-stranded DNA binding"/>
    <property type="evidence" value="ECO:0007669"/>
    <property type="project" value="TreeGrafter"/>
</dbReference>
<dbReference type="InterPro" id="IPR000742">
    <property type="entry name" value="EGF"/>
</dbReference>
<dbReference type="Proteomes" id="UP000887575">
    <property type="component" value="Unassembled WGS sequence"/>
</dbReference>